<dbReference type="AlphaFoldDB" id="A0A4Q9N818"/>
<accession>A0A4Q9N818</accession>
<name>A0A4Q9N818_9APHY</name>
<evidence type="ECO:0000313" key="2">
    <source>
        <dbReference type="EMBL" id="TBU35381.1"/>
    </source>
</evidence>
<evidence type="ECO:0000256" key="1">
    <source>
        <dbReference type="SAM" id="SignalP"/>
    </source>
</evidence>
<dbReference type="EMBL" id="ML143386">
    <property type="protein sequence ID" value="TBU35381.1"/>
    <property type="molecule type" value="Genomic_DNA"/>
</dbReference>
<feature type="chain" id="PRO_5020773942" description="Secreted protein" evidence="1">
    <location>
        <begin position="25"/>
        <end position="77"/>
    </location>
</feature>
<protein>
    <recommendedName>
        <fullName evidence="3">Secreted protein</fullName>
    </recommendedName>
</protein>
<gene>
    <name evidence="2" type="ORF">BD311DRAFT_743886</name>
</gene>
<dbReference type="Proteomes" id="UP000292957">
    <property type="component" value="Unassembled WGS sequence"/>
</dbReference>
<reference evidence="2" key="1">
    <citation type="submission" date="2019-01" db="EMBL/GenBank/DDBJ databases">
        <title>Draft genome sequences of three monokaryotic isolates of the white-rot basidiomycete fungus Dichomitus squalens.</title>
        <authorList>
            <consortium name="DOE Joint Genome Institute"/>
            <person name="Lopez S.C."/>
            <person name="Andreopoulos B."/>
            <person name="Pangilinan J."/>
            <person name="Lipzen A."/>
            <person name="Riley R."/>
            <person name="Ahrendt S."/>
            <person name="Ng V."/>
            <person name="Barry K."/>
            <person name="Daum C."/>
            <person name="Grigoriev I.V."/>
            <person name="Hilden K.S."/>
            <person name="Makela M.R."/>
            <person name="de Vries R.P."/>
        </authorList>
    </citation>
    <scope>NUCLEOTIDE SEQUENCE [LARGE SCALE GENOMIC DNA]</scope>
    <source>
        <strain evidence="2">OM18370.1</strain>
    </source>
</reference>
<feature type="signal peptide" evidence="1">
    <location>
        <begin position="1"/>
        <end position="24"/>
    </location>
</feature>
<evidence type="ECO:0008006" key="3">
    <source>
        <dbReference type="Google" id="ProtNLM"/>
    </source>
</evidence>
<proteinExistence type="predicted"/>
<organism evidence="2">
    <name type="scientific">Dichomitus squalens</name>
    <dbReference type="NCBI Taxonomy" id="114155"/>
    <lineage>
        <taxon>Eukaryota</taxon>
        <taxon>Fungi</taxon>
        <taxon>Dikarya</taxon>
        <taxon>Basidiomycota</taxon>
        <taxon>Agaricomycotina</taxon>
        <taxon>Agaricomycetes</taxon>
        <taxon>Polyporales</taxon>
        <taxon>Polyporaceae</taxon>
        <taxon>Dichomitus</taxon>
    </lineage>
</organism>
<sequence>MLFVAWRAPCVLCYGWLPTAFVEAGSTTDHKDAKRHGMPKSSYIAIEVSSCSSEREGRMNTKTLLETRVQQVILATG</sequence>
<keyword evidence="1" id="KW-0732">Signal</keyword>